<feature type="domain" description="EGF-like" evidence="21">
    <location>
        <begin position="1175"/>
        <end position="1215"/>
    </location>
</feature>
<dbReference type="Gene3D" id="2.10.25.10">
    <property type="entry name" value="Laminin"/>
    <property type="match status" value="17"/>
</dbReference>
<dbReference type="GO" id="GO:0005509">
    <property type="term" value="F:calcium ion binding"/>
    <property type="evidence" value="ECO:0007669"/>
    <property type="project" value="InterPro"/>
</dbReference>
<feature type="region of interest" description="Disordered" evidence="19">
    <location>
        <begin position="107"/>
        <end position="135"/>
    </location>
</feature>
<comment type="function">
    <text evidence="12">Key regulator of transforming growth factor beta (TGFB1, TGFB2 and TGFB3) that controls TGF-beta activation by maintaining it in a latent state during storage in extracellular space. Associates specifically via disulfide bonds with the Latency-associated peptide (LAP), which is the regulatory chain of TGF-beta, and regulates integrin-dependent activation of TGF-beta. Outcompeted by LRRC32/GARP for binding to LAP regulatory chain of TGF-beta.</text>
</comment>
<name>A0A8C3BWT4_CAIMO</name>
<keyword evidence="7" id="KW-0677">Repeat</keyword>
<dbReference type="FunFam" id="2.10.25.10:FF:000077">
    <property type="entry name" value="Latent-transforming growth factor beta-binding protein 3 isoform 1"/>
    <property type="match status" value="1"/>
</dbReference>
<feature type="disulfide bond" evidence="18">
    <location>
        <begin position="309"/>
        <end position="318"/>
    </location>
</feature>
<dbReference type="InterPro" id="IPR026823">
    <property type="entry name" value="cEGF"/>
</dbReference>
<keyword evidence="20" id="KW-1133">Transmembrane helix</keyword>
<dbReference type="InterPro" id="IPR049883">
    <property type="entry name" value="NOTCH1_EGF-like"/>
</dbReference>
<dbReference type="FunFam" id="2.10.25.10:FF:000024">
    <property type="entry name" value="Putative latent-transforming growth factor beta-binding protein 2"/>
    <property type="match status" value="4"/>
</dbReference>
<dbReference type="FunFam" id="3.90.290.10:FF:000001">
    <property type="entry name" value="Latent-transforming growth factor beta-binding protein 3 isoform 1"/>
    <property type="match status" value="1"/>
</dbReference>
<dbReference type="PROSITE" id="PS00022">
    <property type="entry name" value="EGF_1"/>
    <property type="match status" value="2"/>
</dbReference>
<feature type="disulfide bond" evidence="18">
    <location>
        <begin position="488"/>
        <end position="498"/>
    </location>
</feature>
<evidence type="ECO:0000256" key="17">
    <source>
        <dbReference type="ARBA" id="ARBA00075443"/>
    </source>
</evidence>
<feature type="disulfide bond" evidence="18">
    <location>
        <begin position="291"/>
        <end position="301"/>
    </location>
</feature>
<evidence type="ECO:0000313" key="24">
    <source>
        <dbReference type="Proteomes" id="UP000694556"/>
    </source>
</evidence>
<dbReference type="FunFam" id="2.10.25.10:FF:000068">
    <property type="entry name" value="Latent transforming growth factor beta binding protein 3"/>
    <property type="match status" value="1"/>
</dbReference>
<evidence type="ECO:0000256" key="6">
    <source>
        <dbReference type="ARBA" id="ARBA00022729"/>
    </source>
</evidence>
<dbReference type="PROSITE" id="PS01186">
    <property type="entry name" value="EGF_2"/>
    <property type="match status" value="8"/>
</dbReference>
<dbReference type="PROSITE" id="PS00010">
    <property type="entry name" value="ASX_HYDROXYL"/>
    <property type="match status" value="10"/>
</dbReference>
<feature type="domain" description="EGF-like" evidence="21">
    <location>
        <begin position="1092"/>
        <end position="1132"/>
    </location>
</feature>
<dbReference type="InterPro" id="IPR000742">
    <property type="entry name" value="EGF"/>
</dbReference>
<dbReference type="Pfam" id="PF12662">
    <property type="entry name" value="cEGF"/>
    <property type="match status" value="1"/>
</dbReference>
<dbReference type="PROSITE" id="PS51364">
    <property type="entry name" value="TB"/>
    <property type="match status" value="4"/>
</dbReference>
<keyword evidence="4 18" id="KW-0245">EGF-like domain</keyword>
<dbReference type="FunFam" id="2.10.25.10:FF:000046">
    <property type="entry name" value="Latent-transforming growth factor beta-binding protein 1 isoform x2"/>
    <property type="match status" value="1"/>
</dbReference>
<keyword evidence="20" id="KW-0472">Membrane</keyword>
<dbReference type="FunFam" id="2.10.25.10:FF:000014">
    <property type="entry name" value="Latent-transforming growth factor beta-binding protein 3"/>
    <property type="match status" value="1"/>
</dbReference>
<feature type="domain" description="EGF-like" evidence="21">
    <location>
        <begin position="1524"/>
        <end position="1566"/>
    </location>
</feature>
<dbReference type="Gene3D" id="3.90.290.10">
    <property type="entry name" value="TGF-beta binding (TB) domain"/>
    <property type="match status" value="4"/>
</dbReference>
<evidence type="ECO:0000256" key="4">
    <source>
        <dbReference type="ARBA" id="ARBA00022536"/>
    </source>
</evidence>
<keyword evidence="24" id="KW-1185">Reference proteome</keyword>
<feature type="region of interest" description="Disordered" evidence="19">
    <location>
        <begin position="1423"/>
        <end position="1443"/>
    </location>
</feature>
<evidence type="ECO:0000256" key="14">
    <source>
        <dbReference type="ARBA" id="ARBA00062844"/>
    </source>
</evidence>
<comment type="subunit">
    <text evidence="14">Interacts with TGFB1; associates via disulfide bonds with the Latency-associated peptide chain (LAP) regulatory chain of TGFB1, leading to regulate activation of TGF-beta-1. LTBP1 does not bind directly to TGF-beta-1, the active chain of TGFB1. Interacts (via C-terminal domain) with FBN1 (via N-terminal domain). Interacts with FBN2. Interacts with ADAMTSL2. Interacts with EFEMP2.</text>
</comment>
<accession>A0A8C3BWT4</accession>
<dbReference type="GO" id="GO:0008201">
    <property type="term" value="F:heparin binding"/>
    <property type="evidence" value="ECO:0007669"/>
    <property type="project" value="UniProtKB-KW"/>
</dbReference>
<reference evidence="23" key="1">
    <citation type="submission" date="2025-08" db="UniProtKB">
        <authorList>
            <consortium name="Ensembl"/>
        </authorList>
    </citation>
    <scope>IDENTIFICATION</scope>
</reference>
<proteinExistence type="predicted"/>
<feature type="domain" description="TB" evidence="22">
    <location>
        <begin position="1624"/>
        <end position="1676"/>
    </location>
</feature>
<keyword evidence="2" id="KW-0964">Secreted</keyword>
<feature type="domain" description="EGF-like" evidence="21">
    <location>
        <begin position="701"/>
        <end position="741"/>
    </location>
</feature>
<feature type="disulfide bond" evidence="18">
    <location>
        <begin position="506"/>
        <end position="515"/>
    </location>
</feature>
<comment type="subcellular location">
    <subcellularLocation>
        <location evidence="1">Secreted</location>
        <location evidence="1">Extracellular space</location>
        <location evidence="1">Extracellular matrix</location>
    </subcellularLocation>
</comment>
<evidence type="ECO:0000259" key="22">
    <source>
        <dbReference type="PROSITE" id="PS51364"/>
    </source>
</evidence>
<dbReference type="InterPro" id="IPR009030">
    <property type="entry name" value="Growth_fac_rcpt_cys_sf"/>
</dbReference>
<feature type="domain" description="EGF-like" evidence="21">
    <location>
        <begin position="1012"/>
        <end position="1051"/>
    </location>
</feature>
<reference evidence="23" key="2">
    <citation type="submission" date="2025-09" db="UniProtKB">
        <authorList>
            <consortium name="Ensembl"/>
        </authorList>
    </citation>
    <scope>IDENTIFICATION</scope>
</reference>
<sequence length="1918" mass="206391">MSPLLRRGAEPCPPEGGGGDVSIKKTQKGEVSKNKTLHPLQALPVPEAGAKVLGAARGARRGGGRRRAAFLLLLLLLLLFLLLLLLLPGRPVGSRCRRSPAGRWGSEARLRRAHRSAAGGAMPTPRRRLSAAPRADSMRGAAASVLPLTFAILLGLGDCQRDLTARLEPGASRRAEPRRLRGQAAPLGAAATAPGLPRPHRAPQEAAPLPAAPGPGGGDGLGARRGHGHGHGQGLAATRQRPRSGLRPRAVPRAKEPSGAGRIAGPNVCGRQCCSGWTVAPGTNRCIKPVCDPPCQNKGSCSRPQVCTCRSGFQGSRCEEVVPEQEYHPPGIALQPPASSLRRRTGTAERDASPRGAQVPVPRHAPTGTQSRIGSPVPPQHTGPSRTVRRYPASHGQLTSNALPNGHGHEQSSSGPHAVSQEHTLAARGANLTEKIRKIKIVFTPTICKQTCRSGHCYNSCEKGDTTTLYSQGGHDHDPKSGFRIYFCQIPCLNGGRCVGRDECWCPSNSTGKFCHLPAPSLEKKQGGRAPNMPSGGSMKHSTYTLPLSNQLASLNPSLVNVHINHPPEATVQIHQVARVRGDSEVLEENSVEAVLVPQPPAMPWHTYTNANGNSIATEGSRQQRPPGLLGRCFREALHGQCTNPLPGLTRLEDCCGSVGLFWGVDRCLACPPRPAHPVVENGQVECPQGYKRLNRSHCQDINECLMQGLCKDAECLNTRGSFRCTCRPGTMLDPSRSHCISDKAVSMEQGLCYRSAAGGVCSFPLSHRITQQICCCSRVGKGWGKNCEACPVPGSEAFKEICPAGHGYTYSSSDIRLSMRKAEAEELPLSLEEQRESSNWTLDWTARRQQLQDSLRGSILQALPHPGITAGEGQVSLAGQVAAGATPQPATRRAEEEESRHAPAQPVPTTTWADAAPTQMPAQGSGASGCASSPLTCGAGACVLTPDGYSCLCHPGYALHPGHLRCMDEDECLQDPCAGKGRCVNSVGSYLCLCYSGYTLVVSESKQSCQDRDECEQPSACPGQQCINTPGSYRCECKEGFAMGPRGQCEDINECVDPSPCPHAKCVNTPGSYRCVSCADGYWPRNGRCIDVDECLVEGTCAHGQCINLDGSFRCSCYRGYEVAPDGKSCQDIDECTARAACPSALCLNTEGSYSCMACDAGYAVSRDGSVCEDVDECEDPAVQCRGGECRNTPGSYECHCPAGFELLNGTMCQDVNECLNSEICSPNGECLNSHGSYFCICAPGFSNTAGGVSCQDVDECADKSRCSQGQCLNTEGSYRCLCENGFKHSQETDDCVDVDECKEYGDAICGTWRCQNSLGSYRCIMGCQPGFHWTPLGDCIDIDECANETLCGSHGFCENSEGSFRCLCDRGYESSPSGHYCVDVNECELMVAVCGTALCENVEGSFLCLCPSDHEEYDTEAGQCQPRAGMEGPESHAAQPSDSTERKQCYYHIGDVHLCDSVLAKNVTKQECCCTVGAAWGDNCETYPCPIAGTVEYQEVCPLGKGYVPQEDLLTGKVSFTDMDECETFGSEFCRNGQCLNTVPGYKCFCRTGYFYDPSRLECVDQDECQNEVYCINGECLNTDGSYHCFCSLPLVLDATGNRCVNLSGRADALEEYEIHLDVCWQTVSDYICQDLLHGEQTTYTECCCRLGEAWGQNCALCPHRASADFAFLCSGASEDSDRGAEVRERPRYEYGPGLEDPHYGLTSPDMGPYYNYLESEYGNPDVGFPRREPSSEFRGSPFHHGPGRPPPHYLPSQTGLYEGFEGLQAEECGILNGCENGRCVRIPEGYTCDCFDGFQLDMTRMACVGEWLPVPISRGGSRIPYLLPLSAGAGWDGCRRFPCSDWCFVALELGKSPRHCSLPLLCQHQGTSGHQRTRGAAARCLLWVTPLCLVSCCCTSACFPLNPPCPTSQGL</sequence>
<evidence type="ECO:0000256" key="20">
    <source>
        <dbReference type="SAM" id="Phobius"/>
    </source>
</evidence>
<evidence type="ECO:0000256" key="13">
    <source>
        <dbReference type="ARBA" id="ARBA00062144"/>
    </source>
</evidence>
<evidence type="ECO:0000256" key="2">
    <source>
        <dbReference type="ARBA" id="ARBA00022525"/>
    </source>
</evidence>
<dbReference type="InterPro" id="IPR001881">
    <property type="entry name" value="EGF-like_Ca-bd_dom"/>
</dbReference>
<feature type="domain" description="EGF-like" evidence="21">
    <location>
        <begin position="969"/>
        <end position="1005"/>
    </location>
</feature>
<dbReference type="Proteomes" id="UP000694556">
    <property type="component" value="Unassembled WGS sequence"/>
</dbReference>
<evidence type="ECO:0000256" key="12">
    <source>
        <dbReference type="ARBA" id="ARBA00059743"/>
    </source>
</evidence>
<feature type="compositionally biased region" description="Low complexity" evidence="19">
    <location>
        <begin position="182"/>
        <end position="195"/>
    </location>
</feature>
<feature type="domain" description="EGF-like" evidence="21">
    <location>
        <begin position="1216"/>
        <end position="1257"/>
    </location>
</feature>
<feature type="domain" description="TB" evidence="22">
    <location>
        <begin position="631"/>
        <end position="674"/>
    </location>
</feature>
<feature type="domain" description="EGF-like" evidence="21">
    <location>
        <begin position="1258"/>
        <end position="1298"/>
    </location>
</feature>
<feature type="domain" description="EGF-like" evidence="21">
    <location>
        <begin position="484"/>
        <end position="516"/>
    </location>
</feature>
<feature type="domain" description="EGF-like" evidence="21">
    <location>
        <begin position="1343"/>
        <end position="1384"/>
    </location>
</feature>
<keyword evidence="3" id="KW-0272">Extracellular matrix</keyword>
<keyword evidence="8" id="KW-0106">Calcium</keyword>
<organism evidence="23 24">
    <name type="scientific">Cairina moschata</name>
    <name type="common">Muscovy duck</name>
    <dbReference type="NCBI Taxonomy" id="8855"/>
    <lineage>
        <taxon>Eukaryota</taxon>
        <taxon>Metazoa</taxon>
        <taxon>Chordata</taxon>
        <taxon>Craniata</taxon>
        <taxon>Vertebrata</taxon>
        <taxon>Euteleostomi</taxon>
        <taxon>Archelosauria</taxon>
        <taxon>Archosauria</taxon>
        <taxon>Dinosauria</taxon>
        <taxon>Saurischia</taxon>
        <taxon>Theropoda</taxon>
        <taxon>Coelurosauria</taxon>
        <taxon>Aves</taxon>
        <taxon>Neognathae</taxon>
        <taxon>Galloanserae</taxon>
        <taxon>Anseriformes</taxon>
        <taxon>Anatidae</taxon>
        <taxon>Anatinae</taxon>
        <taxon>Cairina</taxon>
    </lineage>
</organism>
<dbReference type="FunFam" id="3.90.290.10:FF:000002">
    <property type="entry name" value="Latent-transforming growth factor beta-binding protein 3 isoform 1"/>
    <property type="match status" value="1"/>
</dbReference>
<keyword evidence="9 18" id="KW-1015">Disulfide bond</keyword>
<feature type="region of interest" description="Disordered" evidence="19">
    <location>
        <begin position="523"/>
        <end position="542"/>
    </location>
</feature>
<evidence type="ECO:0000256" key="9">
    <source>
        <dbReference type="ARBA" id="ARBA00023157"/>
    </source>
</evidence>
<dbReference type="PANTHER" id="PTHR24039:SF28">
    <property type="entry name" value="EGF-LIKE DOMAIN-CONTAINING PROTEIN"/>
    <property type="match status" value="1"/>
</dbReference>
<feature type="region of interest" description="Disordered" evidence="19">
    <location>
        <begin position="1728"/>
        <end position="1752"/>
    </location>
</feature>
<dbReference type="SUPFAM" id="SSF57184">
    <property type="entry name" value="Growth factor receptor domain"/>
    <property type="match status" value="4"/>
</dbReference>
<feature type="compositionally biased region" description="Basic residues" evidence="19">
    <location>
        <begin position="240"/>
        <end position="252"/>
    </location>
</feature>
<feature type="region of interest" description="Disordered" evidence="19">
    <location>
        <begin position="883"/>
        <end position="926"/>
    </location>
</feature>
<feature type="domain" description="TB" evidence="22">
    <location>
        <begin position="1449"/>
        <end position="1503"/>
    </location>
</feature>
<evidence type="ECO:0000256" key="16">
    <source>
        <dbReference type="ARBA" id="ARBA00072997"/>
    </source>
</evidence>
<evidence type="ECO:0000256" key="5">
    <source>
        <dbReference type="ARBA" id="ARBA00022674"/>
    </source>
</evidence>
<dbReference type="PROSITE" id="PS01187">
    <property type="entry name" value="EGF_CA"/>
    <property type="match status" value="6"/>
</dbReference>
<dbReference type="InterPro" id="IPR018097">
    <property type="entry name" value="EGF_Ca-bd_CS"/>
</dbReference>
<dbReference type="Ensembl" id="ENSCMMT00000012353.1">
    <property type="protein sequence ID" value="ENSCMMP00000011227.1"/>
    <property type="gene ID" value="ENSCMMG00000006973.1"/>
</dbReference>
<dbReference type="SMART" id="SM00181">
    <property type="entry name" value="EGF"/>
    <property type="match status" value="18"/>
</dbReference>
<feature type="domain" description="EGF-like" evidence="21">
    <location>
        <begin position="1567"/>
        <end position="1607"/>
    </location>
</feature>
<comment type="caution">
    <text evidence="18">Lacks conserved residue(s) required for the propagation of feature annotation.</text>
</comment>
<dbReference type="FunFam" id="2.10.25.10:FF:000115">
    <property type="entry name" value="latent-transforming growth factor beta-binding protein 4 isoform X2"/>
    <property type="match status" value="1"/>
</dbReference>
<feature type="region of interest" description="Disordered" evidence="19">
    <location>
        <begin position="168"/>
        <end position="262"/>
    </location>
</feature>
<keyword evidence="20" id="KW-0812">Transmembrane</keyword>
<evidence type="ECO:0000256" key="11">
    <source>
        <dbReference type="ARBA" id="ARBA00058734"/>
    </source>
</evidence>
<evidence type="ECO:0000256" key="19">
    <source>
        <dbReference type="SAM" id="MobiDB-lite"/>
    </source>
</evidence>
<keyword evidence="5" id="KW-0358">Heparin-binding</keyword>
<dbReference type="SUPFAM" id="SSF57581">
    <property type="entry name" value="TB module/8-cys domain"/>
    <property type="match status" value="4"/>
</dbReference>
<dbReference type="FunFam" id="2.10.25.10:FF:000019">
    <property type="entry name" value="latent-transforming growth factor beta-binding protein 1 isoform X2"/>
    <property type="match status" value="1"/>
</dbReference>
<comment type="subunit">
    <text evidence="13">Forms part of the large latent transforming growth factor beta precursor complex; removal is essential for activation of complex. Interacts with SDC4. Interacts (via C-terminal domain) with FBN1 (via N-terminal domain) in a Ca(+2)-dependent manner.</text>
</comment>
<feature type="domain" description="TB" evidence="22">
    <location>
        <begin position="751"/>
        <end position="803"/>
    </location>
</feature>
<dbReference type="InterPro" id="IPR000152">
    <property type="entry name" value="EGF-type_Asp/Asn_hydroxyl_site"/>
</dbReference>
<dbReference type="FunFam" id="2.10.25.10:FF:000194">
    <property type="entry name" value="Latent transforming growth factor beta binding protein 2"/>
    <property type="match status" value="2"/>
</dbReference>
<feature type="region of interest" description="Disordered" evidence="19">
    <location>
        <begin position="1"/>
        <end position="35"/>
    </location>
</feature>
<dbReference type="SUPFAM" id="SSF57196">
    <property type="entry name" value="EGF/Laminin"/>
    <property type="match status" value="6"/>
</dbReference>
<dbReference type="InterPro" id="IPR017878">
    <property type="entry name" value="TB_dom"/>
</dbReference>
<evidence type="ECO:0000256" key="1">
    <source>
        <dbReference type="ARBA" id="ARBA00004498"/>
    </source>
</evidence>
<dbReference type="FunFam" id="2.10.25.10:FF:000273">
    <property type="entry name" value="Putative latent-transforming growth factor beta-binding protein 2"/>
    <property type="match status" value="1"/>
</dbReference>
<dbReference type="FunFam" id="2.10.25.10:FF:000205">
    <property type="entry name" value="latent-transforming growth factor beta-binding protein 1 isoform X1"/>
    <property type="match status" value="1"/>
</dbReference>
<feature type="compositionally biased region" description="Basic and acidic residues" evidence="19">
    <location>
        <begin position="168"/>
        <end position="179"/>
    </location>
</feature>
<evidence type="ECO:0000256" key="10">
    <source>
        <dbReference type="ARBA" id="ARBA00023180"/>
    </source>
</evidence>
<dbReference type="SMART" id="SM00179">
    <property type="entry name" value="EGF_CA"/>
    <property type="match status" value="16"/>
</dbReference>
<evidence type="ECO:0000256" key="8">
    <source>
        <dbReference type="ARBA" id="ARBA00022837"/>
    </source>
</evidence>
<feature type="compositionally biased region" description="Basic and acidic residues" evidence="19">
    <location>
        <begin position="893"/>
        <end position="902"/>
    </location>
</feature>
<dbReference type="FunFam" id="2.10.25.10:FF:000469">
    <property type="entry name" value="Latent transforming growth factor beta binding protein 2"/>
    <property type="match status" value="1"/>
</dbReference>
<protein>
    <recommendedName>
        <fullName evidence="15">Latent-transforming growth factor beta-binding protein 1</fullName>
    </recommendedName>
    <alternativeName>
        <fullName evidence="16">Latent-transforming growth factor beta-binding protein 2</fullName>
    </alternativeName>
    <alternativeName>
        <fullName evidence="17">Transforming growth factor beta-1-binding protein 1</fullName>
    </alternativeName>
</protein>
<feature type="region of interest" description="Disordered" evidence="19">
    <location>
        <begin position="328"/>
        <end position="421"/>
    </location>
</feature>
<keyword evidence="6" id="KW-0732">Signal</keyword>
<dbReference type="Pfam" id="PF00683">
    <property type="entry name" value="TB"/>
    <property type="match status" value="4"/>
</dbReference>
<evidence type="ECO:0000313" key="23">
    <source>
        <dbReference type="Ensembl" id="ENSCMMP00000011227.1"/>
    </source>
</evidence>
<evidence type="ECO:0000256" key="3">
    <source>
        <dbReference type="ARBA" id="ARBA00022530"/>
    </source>
</evidence>
<dbReference type="Pfam" id="PF07645">
    <property type="entry name" value="EGF_CA"/>
    <property type="match status" value="12"/>
</dbReference>
<evidence type="ECO:0000259" key="21">
    <source>
        <dbReference type="PROSITE" id="PS50026"/>
    </source>
</evidence>
<feature type="transmembrane region" description="Helical" evidence="20">
    <location>
        <begin position="68"/>
        <end position="87"/>
    </location>
</feature>
<dbReference type="CDD" id="cd00054">
    <property type="entry name" value="EGF_CA"/>
    <property type="match status" value="10"/>
</dbReference>
<comment type="function">
    <text evidence="11">May play an integral structural role in elastic-fiber architectural organization and/or assembly.</text>
</comment>
<dbReference type="InterPro" id="IPR036773">
    <property type="entry name" value="TB_dom_sf"/>
</dbReference>
<dbReference type="PANTHER" id="PTHR24039">
    <property type="entry name" value="FIBRILLIN-RELATED"/>
    <property type="match status" value="1"/>
</dbReference>
<dbReference type="FunFam" id="3.90.290.10:FF:000012">
    <property type="entry name" value="latent-transforming growth factor beta-binding protein 1 isoform X2"/>
    <property type="match status" value="1"/>
</dbReference>
<evidence type="ECO:0000256" key="7">
    <source>
        <dbReference type="ARBA" id="ARBA00022737"/>
    </source>
</evidence>
<dbReference type="PROSITE" id="PS50026">
    <property type="entry name" value="EGF_3"/>
    <property type="match status" value="12"/>
</dbReference>
<feature type="compositionally biased region" description="Gly residues" evidence="19">
    <location>
        <begin position="214"/>
        <end position="223"/>
    </location>
</feature>
<feature type="domain" description="EGF-like" evidence="21">
    <location>
        <begin position="287"/>
        <end position="319"/>
    </location>
</feature>
<evidence type="ECO:0000256" key="18">
    <source>
        <dbReference type="PROSITE-ProRule" id="PRU00076"/>
    </source>
</evidence>
<evidence type="ECO:0000256" key="15">
    <source>
        <dbReference type="ARBA" id="ARBA00072992"/>
    </source>
</evidence>
<keyword evidence="10" id="KW-0325">Glycoprotein</keyword>